<reference evidence="2 3" key="1">
    <citation type="journal article" date="2019" name="Nat. Ecol. Evol.">
        <title>Megaphylogeny resolves global patterns of mushroom evolution.</title>
        <authorList>
            <person name="Varga T."/>
            <person name="Krizsan K."/>
            <person name="Foldi C."/>
            <person name="Dima B."/>
            <person name="Sanchez-Garcia M."/>
            <person name="Sanchez-Ramirez S."/>
            <person name="Szollosi G.J."/>
            <person name="Szarkandi J.G."/>
            <person name="Papp V."/>
            <person name="Albert L."/>
            <person name="Andreopoulos W."/>
            <person name="Angelini C."/>
            <person name="Antonin V."/>
            <person name="Barry K.W."/>
            <person name="Bougher N.L."/>
            <person name="Buchanan P."/>
            <person name="Buyck B."/>
            <person name="Bense V."/>
            <person name="Catcheside P."/>
            <person name="Chovatia M."/>
            <person name="Cooper J."/>
            <person name="Damon W."/>
            <person name="Desjardin D."/>
            <person name="Finy P."/>
            <person name="Geml J."/>
            <person name="Haridas S."/>
            <person name="Hughes K."/>
            <person name="Justo A."/>
            <person name="Karasinski D."/>
            <person name="Kautmanova I."/>
            <person name="Kiss B."/>
            <person name="Kocsube S."/>
            <person name="Kotiranta H."/>
            <person name="LaButti K.M."/>
            <person name="Lechner B.E."/>
            <person name="Liimatainen K."/>
            <person name="Lipzen A."/>
            <person name="Lukacs Z."/>
            <person name="Mihaltcheva S."/>
            <person name="Morgado L.N."/>
            <person name="Niskanen T."/>
            <person name="Noordeloos M.E."/>
            <person name="Ohm R.A."/>
            <person name="Ortiz-Santana B."/>
            <person name="Ovrebo C."/>
            <person name="Racz N."/>
            <person name="Riley R."/>
            <person name="Savchenko A."/>
            <person name="Shiryaev A."/>
            <person name="Soop K."/>
            <person name="Spirin V."/>
            <person name="Szebenyi C."/>
            <person name="Tomsovsky M."/>
            <person name="Tulloss R.E."/>
            <person name="Uehling J."/>
            <person name="Grigoriev I.V."/>
            <person name="Vagvolgyi C."/>
            <person name="Papp T."/>
            <person name="Martin F.M."/>
            <person name="Miettinen O."/>
            <person name="Hibbett D.S."/>
            <person name="Nagy L.G."/>
        </authorList>
    </citation>
    <scope>NUCLEOTIDE SEQUENCE [LARGE SCALE GENOMIC DNA]</scope>
    <source>
        <strain evidence="2 3">CBS 962.96</strain>
    </source>
</reference>
<protein>
    <submittedName>
        <fullName evidence="2">Uncharacterized protein</fullName>
    </submittedName>
</protein>
<name>A0A4S8L6T6_DENBC</name>
<dbReference type="Proteomes" id="UP000297245">
    <property type="component" value="Unassembled WGS sequence"/>
</dbReference>
<organism evidence="2 3">
    <name type="scientific">Dendrothele bispora (strain CBS 962.96)</name>
    <dbReference type="NCBI Taxonomy" id="1314807"/>
    <lineage>
        <taxon>Eukaryota</taxon>
        <taxon>Fungi</taxon>
        <taxon>Dikarya</taxon>
        <taxon>Basidiomycota</taxon>
        <taxon>Agaricomycotina</taxon>
        <taxon>Agaricomycetes</taxon>
        <taxon>Agaricomycetidae</taxon>
        <taxon>Agaricales</taxon>
        <taxon>Agaricales incertae sedis</taxon>
        <taxon>Dendrothele</taxon>
    </lineage>
</organism>
<evidence type="ECO:0000313" key="3">
    <source>
        <dbReference type="Proteomes" id="UP000297245"/>
    </source>
</evidence>
<gene>
    <name evidence="2" type="ORF">K435DRAFT_806973</name>
</gene>
<proteinExistence type="predicted"/>
<evidence type="ECO:0000256" key="1">
    <source>
        <dbReference type="SAM" id="Phobius"/>
    </source>
</evidence>
<dbReference type="AlphaFoldDB" id="A0A4S8L6T6"/>
<sequence length="197" mass="22518">MIKPHGLNGSEPWVKNGMPSLIDIPLSFCYFYVLVFAFRCVSPSKTSFYVLIIKCSFFDKAFLDYPSMVNGAEREKYHRNSKINAQFCVRRYQRPVEGSKSKNEGSSDRNANQGLLEQCKVYTGAVFNYWERRSLLAELLMKFGQTSKVKIGTINMFQTKNSDCCGCTKQDWSQNYQIIPTDTANTPLVLRVPTKVT</sequence>
<keyword evidence="1" id="KW-0812">Transmembrane</keyword>
<keyword evidence="3" id="KW-1185">Reference proteome</keyword>
<keyword evidence="1" id="KW-0472">Membrane</keyword>
<keyword evidence="1" id="KW-1133">Transmembrane helix</keyword>
<dbReference type="EMBL" id="ML179621">
    <property type="protein sequence ID" value="THU84113.1"/>
    <property type="molecule type" value="Genomic_DNA"/>
</dbReference>
<evidence type="ECO:0000313" key="2">
    <source>
        <dbReference type="EMBL" id="THU84113.1"/>
    </source>
</evidence>
<feature type="transmembrane region" description="Helical" evidence="1">
    <location>
        <begin position="20"/>
        <end position="38"/>
    </location>
</feature>
<accession>A0A4S8L6T6</accession>